<evidence type="ECO:0000256" key="2">
    <source>
        <dbReference type="ARBA" id="ARBA00023054"/>
    </source>
</evidence>
<dbReference type="InterPro" id="IPR050465">
    <property type="entry name" value="UPF0194_transport"/>
</dbReference>
<dbReference type="Gene3D" id="2.40.50.100">
    <property type="match status" value="1"/>
</dbReference>
<dbReference type="Pfam" id="PF25989">
    <property type="entry name" value="YknX_C"/>
    <property type="match status" value="1"/>
</dbReference>
<dbReference type="PANTHER" id="PTHR32347">
    <property type="entry name" value="EFFLUX SYSTEM COMPONENT YKNX-RELATED"/>
    <property type="match status" value="1"/>
</dbReference>
<feature type="chain" id="PRO_5046009806" evidence="3">
    <location>
        <begin position="19"/>
        <end position="396"/>
    </location>
</feature>
<organism evidence="5 6">
    <name type="scientific">Dyella ginsengisoli</name>
    <dbReference type="NCBI Taxonomy" id="363848"/>
    <lineage>
        <taxon>Bacteria</taxon>
        <taxon>Pseudomonadati</taxon>
        <taxon>Pseudomonadota</taxon>
        <taxon>Gammaproteobacteria</taxon>
        <taxon>Lysobacterales</taxon>
        <taxon>Rhodanobacteraceae</taxon>
        <taxon>Dyella</taxon>
    </lineage>
</organism>
<dbReference type="Gene3D" id="2.40.420.20">
    <property type="match status" value="1"/>
</dbReference>
<dbReference type="PANTHER" id="PTHR32347:SF29">
    <property type="entry name" value="UPF0194 MEMBRANE PROTEIN YBHG"/>
    <property type="match status" value="1"/>
</dbReference>
<keyword evidence="3" id="KW-0732">Signal</keyword>
<dbReference type="Proteomes" id="UP001620460">
    <property type="component" value="Unassembled WGS sequence"/>
</dbReference>
<evidence type="ECO:0000259" key="4">
    <source>
        <dbReference type="Pfam" id="PF25989"/>
    </source>
</evidence>
<dbReference type="SUPFAM" id="SSF111369">
    <property type="entry name" value="HlyD-like secretion proteins"/>
    <property type="match status" value="1"/>
</dbReference>
<dbReference type="Gene3D" id="1.10.287.470">
    <property type="entry name" value="Helix hairpin bin"/>
    <property type="match status" value="1"/>
</dbReference>
<name>A0ABW8JVU9_9GAMM</name>
<dbReference type="InterPro" id="IPR058637">
    <property type="entry name" value="YknX-like_C"/>
</dbReference>
<gene>
    <name evidence="5" type="ORF">ISP17_14810</name>
</gene>
<keyword evidence="6" id="KW-1185">Reference proteome</keyword>
<sequence>MKRSHLAVATIVACAALAAVAWWALQASPRPVELARVTRGPLVQRFEEEGRTRLPRRWVLSAPIAGTLQRIDLLPGSPVHVGQVLAVIEPLPAALIDPANRVRLEAEAQAAAAARQAAAQRQAAARSDAALAQRDVARMRTLGAGGVVSVAALDEAEARVDRAQAMAAAAAAEQQAAAQQHAALLALLQGQGRAGGHAVALRSPIDGVLLRRHQESAVAVAAGQPLLQVGDLRTLQVMVQALSQQALRLHPGTPARILRWGGDAPLDARVARIEPGAFTKISALGVEEQRTEVWLDITSPPAQWAALGDDFRVEVQFEVARQADVLQVASSALFRDGRRWAVYRVEGGRAHLVVVTPGTEGDGAMAIAAGLREGDQVVAYPDDRLADGQRVRVVEP</sequence>
<comment type="subcellular location">
    <subcellularLocation>
        <location evidence="1">Cell envelope</location>
    </subcellularLocation>
</comment>
<evidence type="ECO:0000313" key="6">
    <source>
        <dbReference type="Proteomes" id="UP001620460"/>
    </source>
</evidence>
<proteinExistence type="predicted"/>
<feature type="signal peptide" evidence="3">
    <location>
        <begin position="1"/>
        <end position="18"/>
    </location>
</feature>
<dbReference type="RefSeq" id="WP_404634542.1">
    <property type="nucleotide sequence ID" value="NZ_JADIKM010000004.1"/>
</dbReference>
<keyword evidence="2" id="KW-0175">Coiled coil</keyword>
<protein>
    <submittedName>
        <fullName evidence="5">HlyD family efflux transporter periplasmic adaptor subunit</fullName>
    </submittedName>
</protein>
<dbReference type="Gene3D" id="2.40.30.170">
    <property type="match status" value="1"/>
</dbReference>
<reference evidence="5 6" key="1">
    <citation type="submission" date="2020-10" db="EMBL/GenBank/DDBJ databases">
        <title>Phylogeny of dyella-like bacteria.</title>
        <authorList>
            <person name="Fu J."/>
        </authorList>
    </citation>
    <scope>NUCLEOTIDE SEQUENCE [LARGE SCALE GENOMIC DNA]</scope>
    <source>
        <strain evidence="5 6">Gsoil3046</strain>
    </source>
</reference>
<accession>A0ABW8JVU9</accession>
<evidence type="ECO:0000313" key="5">
    <source>
        <dbReference type="EMBL" id="MFK2905232.1"/>
    </source>
</evidence>
<evidence type="ECO:0000256" key="3">
    <source>
        <dbReference type="SAM" id="SignalP"/>
    </source>
</evidence>
<dbReference type="EMBL" id="JADIKM010000004">
    <property type="protein sequence ID" value="MFK2905232.1"/>
    <property type="molecule type" value="Genomic_DNA"/>
</dbReference>
<evidence type="ECO:0000256" key="1">
    <source>
        <dbReference type="ARBA" id="ARBA00004196"/>
    </source>
</evidence>
<comment type="caution">
    <text evidence="5">The sequence shown here is derived from an EMBL/GenBank/DDBJ whole genome shotgun (WGS) entry which is preliminary data.</text>
</comment>
<feature type="domain" description="YknX-like C-terminal permuted SH3-like" evidence="4">
    <location>
        <begin position="325"/>
        <end position="393"/>
    </location>
</feature>